<dbReference type="EC" id="1.14.13.133" evidence="9"/>
<keyword evidence="3 7" id="KW-0479">Metal-binding</keyword>
<protein>
    <submittedName>
        <fullName evidence="9">Pentalenene oxygenase</fullName>
        <ecNumber evidence="9">1.14.13.133</ecNumber>
    </submittedName>
</protein>
<keyword evidence="6 8" id="KW-0503">Monooxygenase</keyword>
<dbReference type="KEGG" id="bkw:BkAM31D_11385"/>
<name>A0A1X9MCT1_9BACI</name>
<evidence type="ECO:0000256" key="2">
    <source>
        <dbReference type="ARBA" id="ARBA00022617"/>
    </source>
</evidence>
<dbReference type="InterPro" id="IPR002401">
    <property type="entry name" value="Cyt_P450_E_grp-I"/>
</dbReference>
<sequence>MKRYVTPSGPKGRLLTGHLKDFQKDPLLFLRKLSKQYEDVAHFRFGPFQKVYLISNPYLIKEVLVTKQKHFVKSRDLTILKPIIGEGLLTSEKDHHLKQRRLIQPSFRKTHITSYAEDMIKTTNNYINQWKDKEIRMISEDMMNITLGIITKTMFSMEFEESYDTIGQPIESVMTLAVKRMRSIIPTPLWIPTKVNRQYKNAINELNKEIYSIINKRRNSGQTTNDLLGILMDARDEKNGAGMPDQQLRDELMTIFLAGHETTANALSWTLFLLSQNPRVERKLNEEINNVLGDSELQPKHFMQLTYAQNIINESLRLYPPAYVIGRQVDKDVEIGNYFFKKGDMILLSQYAMHRNEKYFEEPDKFIPERFDNNLLSSLPPYTYFPFGGGPRVCIGNHFAIMEAVLVLVSILKRFRLTLAQPISEIKHQPLITLRPKRGIQMLVEKRDS</sequence>
<comment type="cofactor">
    <cofactor evidence="7">
        <name>heme</name>
        <dbReference type="ChEBI" id="CHEBI:30413"/>
    </cofactor>
</comment>
<dbReference type="PANTHER" id="PTHR24291">
    <property type="entry name" value="CYTOCHROME P450 FAMILY 4"/>
    <property type="match status" value="1"/>
</dbReference>
<dbReference type="GO" id="GO:0004497">
    <property type="term" value="F:monooxygenase activity"/>
    <property type="evidence" value="ECO:0007669"/>
    <property type="project" value="UniProtKB-KW"/>
</dbReference>
<dbReference type="Gene3D" id="1.10.630.10">
    <property type="entry name" value="Cytochrome P450"/>
    <property type="match status" value="1"/>
</dbReference>
<dbReference type="PRINTS" id="PR00463">
    <property type="entry name" value="EP450I"/>
</dbReference>
<evidence type="ECO:0000256" key="1">
    <source>
        <dbReference type="ARBA" id="ARBA00010617"/>
    </source>
</evidence>
<evidence type="ECO:0000313" key="10">
    <source>
        <dbReference type="Proteomes" id="UP000193006"/>
    </source>
</evidence>
<dbReference type="EMBL" id="CP020814">
    <property type="protein sequence ID" value="ARK30380.1"/>
    <property type="molecule type" value="Genomic_DNA"/>
</dbReference>
<dbReference type="STRING" id="199441.BkAM31D_11385"/>
<keyword evidence="2 7" id="KW-0349">Heme</keyword>
<evidence type="ECO:0000313" key="9">
    <source>
        <dbReference type="EMBL" id="ARK30380.1"/>
    </source>
</evidence>
<proteinExistence type="inferred from homology"/>
<dbReference type="SUPFAM" id="SSF48264">
    <property type="entry name" value="Cytochrome P450"/>
    <property type="match status" value="1"/>
</dbReference>
<dbReference type="GO" id="GO:0005506">
    <property type="term" value="F:iron ion binding"/>
    <property type="evidence" value="ECO:0007669"/>
    <property type="project" value="InterPro"/>
</dbReference>
<dbReference type="InterPro" id="IPR001128">
    <property type="entry name" value="Cyt_P450"/>
</dbReference>
<dbReference type="PRINTS" id="PR00385">
    <property type="entry name" value="P450"/>
</dbReference>
<evidence type="ECO:0000256" key="5">
    <source>
        <dbReference type="ARBA" id="ARBA00023004"/>
    </source>
</evidence>
<comment type="similarity">
    <text evidence="1 8">Belongs to the cytochrome P450 family.</text>
</comment>
<dbReference type="AlphaFoldDB" id="A0A1X9MCT1"/>
<dbReference type="Pfam" id="PF00067">
    <property type="entry name" value="p450"/>
    <property type="match status" value="1"/>
</dbReference>
<accession>A0A1X9MCT1</accession>
<gene>
    <name evidence="9" type="primary">ptlI</name>
    <name evidence="9" type="ORF">BkAM31D_11385</name>
</gene>
<evidence type="ECO:0000256" key="8">
    <source>
        <dbReference type="RuleBase" id="RU000461"/>
    </source>
</evidence>
<evidence type="ECO:0000256" key="4">
    <source>
        <dbReference type="ARBA" id="ARBA00023002"/>
    </source>
</evidence>
<dbReference type="PANTHER" id="PTHR24291:SF50">
    <property type="entry name" value="BIFUNCTIONAL ALBAFLAVENONE MONOOXYGENASE_TERPENE SYNTHASE"/>
    <property type="match status" value="1"/>
</dbReference>
<dbReference type="Proteomes" id="UP000193006">
    <property type="component" value="Chromosome"/>
</dbReference>
<dbReference type="CDD" id="cd20620">
    <property type="entry name" value="CYP132-like"/>
    <property type="match status" value="1"/>
</dbReference>
<dbReference type="InterPro" id="IPR017972">
    <property type="entry name" value="Cyt_P450_CS"/>
</dbReference>
<dbReference type="PROSITE" id="PS00086">
    <property type="entry name" value="CYTOCHROME_P450"/>
    <property type="match status" value="1"/>
</dbReference>
<feature type="binding site" description="axial binding residue" evidence="7">
    <location>
        <position position="394"/>
    </location>
    <ligand>
        <name>heme</name>
        <dbReference type="ChEBI" id="CHEBI:30413"/>
    </ligand>
    <ligandPart>
        <name>Fe</name>
        <dbReference type="ChEBI" id="CHEBI:18248"/>
    </ligandPart>
</feature>
<keyword evidence="5 7" id="KW-0408">Iron</keyword>
<evidence type="ECO:0000256" key="3">
    <source>
        <dbReference type="ARBA" id="ARBA00022723"/>
    </source>
</evidence>
<dbReference type="RefSeq" id="WP_066151389.1">
    <property type="nucleotide sequence ID" value="NZ_CP020814.1"/>
</dbReference>
<reference evidence="9 10" key="1">
    <citation type="submission" date="2017-04" db="EMBL/GenBank/DDBJ databases">
        <title>Bacillus krulwichiae AM31D Genome sequencing and assembly.</title>
        <authorList>
            <person name="Krulwich T.A."/>
            <person name="Anastor L."/>
            <person name="Ehrlich R."/>
            <person name="Ehrlich G.D."/>
            <person name="Janto B."/>
        </authorList>
    </citation>
    <scope>NUCLEOTIDE SEQUENCE [LARGE SCALE GENOMIC DNA]</scope>
    <source>
        <strain evidence="9 10">AM31D</strain>
    </source>
</reference>
<evidence type="ECO:0000256" key="7">
    <source>
        <dbReference type="PIRSR" id="PIRSR602401-1"/>
    </source>
</evidence>
<dbReference type="InterPro" id="IPR050196">
    <property type="entry name" value="Cytochrome_P450_Monoox"/>
</dbReference>
<dbReference type="GO" id="GO:0016705">
    <property type="term" value="F:oxidoreductase activity, acting on paired donors, with incorporation or reduction of molecular oxygen"/>
    <property type="evidence" value="ECO:0007669"/>
    <property type="project" value="InterPro"/>
</dbReference>
<dbReference type="GO" id="GO:0020037">
    <property type="term" value="F:heme binding"/>
    <property type="evidence" value="ECO:0007669"/>
    <property type="project" value="InterPro"/>
</dbReference>
<organism evidence="9 10">
    <name type="scientific">Halalkalibacter krulwichiae</name>
    <dbReference type="NCBI Taxonomy" id="199441"/>
    <lineage>
        <taxon>Bacteria</taxon>
        <taxon>Bacillati</taxon>
        <taxon>Bacillota</taxon>
        <taxon>Bacilli</taxon>
        <taxon>Bacillales</taxon>
        <taxon>Bacillaceae</taxon>
        <taxon>Halalkalibacter</taxon>
    </lineage>
</organism>
<dbReference type="InterPro" id="IPR036396">
    <property type="entry name" value="Cyt_P450_sf"/>
</dbReference>
<keyword evidence="4 8" id="KW-0560">Oxidoreductase</keyword>
<evidence type="ECO:0000256" key="6">
    <source>
        <dbReference type="ARBA" id="ARBA00023033"/>
    </source>
</evidence>
<keyword evidence="10" id="KW-1185">Reference proteome</keyword>